<keyword evidence="4" id="KW-1185">Reference proteome</keyword>
<evidence type="ECO:0000259" key="2">
    <source>
        <dbReference type="Pfam" id="PF00326"/>
    </source>
</evidence>
<dbReference type="PANTHER" id="PTHR43056">
    <property type="entry name" value="PEPTIDASE S9 PROLYL OLIGOPEPTIDASE"/>
    <property type="match status" value="1"/>
</dbReference>
<dbReference type="PANTHER" id="PTHR43056:SF5">
    <property type="entry name" value="PEPTIDASE S9 PROLYL OLIGOPEPTIDASE CATALYTIC DOMAIN-CONTAINING PROTEIN"/>
    <property type="match status" value="1"/>
</dbReference>
<evidence type="ECO:0000313" key="3">
    <source>
        <dbReference type="EMBL" id="SDU32166.1"/>
    </source>
</evidence>
<dbReference type="AlphaFoldDB" id="A0A1H2HK66"/>
<dbReference type="GO" id="GO:0004177">
    <property type="term" value="F:aminopeptidase activity"/>
    <property type="evidence" value="ECO:0007669"/>
    <property type="project" value="UniProtKB-KW"/>
</dbReference>
<gene>
    <name evidence="3" type="ORF">SAMN05216580_2372</name>
</gene>
<keyword evidence="3" id="KW-0031">Aminopeptidase</keyword>
<reference evidence="4" key="1">
    <citation type="submission" date="2016-10" db="EMBL/GenBank/DDBJ databases">
        <authorList>
            <person name="Varghese N."/>
            <person name="Submissions S."/>
        </authorList>
    </citation>
    <scope>NUCLEOTIDE SEQUENCE [LARGE SCALE GENOMIC DNA]</scope>
    <source>
        <strain evidence="4">CCTCC 2012022</strain>
    </source>
</reference>
<dbReference type="SUPFAM" id="SSF53474">
    <property type="entry name" value="alpha/beta-Hydrolases"/>
    <property type="match status" value="1"/>
</dbReference>
<protein>
    <submittedName>
        <fullName evidence="3">Dipeptidyl aminopeptidase/acylaminoacyl peptidase</fullName>
    </submittedName>
</protein>
<dbReference type="OrthoDB" id="4269629at2"/>
<dbReference type="GO" id="GO:0006508">
    <property type="term" value="P:proteolysis"/>
    <property type="evidence" value="ECO:0007669"/>
    <property type="project" value="InterPro"/>
</dbReference>
<feature type="domain" description="Peptidase S9 prolyl oligopeptidase catalytic" evidence="2">
    <location>
        <begin position="499"/>
        <end position="705"/>
    </location>
</feature>
<dbReference type="Pfam" id="PF00326">
    <property type="entry name" value="Peptidase_S9"/>
    <property type="match status" value="1"/>
</dbReference>
<name>A0A1H2HK66_9GAMM</name>
<dbReference type="InterPro" id="IPR001375">
    <property type="entry name" value="Peptidase_S9_cat"/>
</dbReference>
<keyword evidence="3" id="KW-0378">Hydrolase</keyword>
<dbReference type="Gene3D" id="3.40.50.1820">
    <property type="entry name" value="alpha/beta hydrolase"/>
    <property type="match status" value="1"/>
</dbReference>
<dbReference type="STRING" id="1245526.SAMN05216580_2372"/>
<proteinExistence type="predicted"/>
<dbReference type="InterPro" id="IPR050585">
    <property type="entry name" value="Xaa-Pro_dipeptidyl-ppase/CocE"/>
</dbReference>
<keyword evidence="3" id="KW-0645">Protease</keyword>
<accession>A0A1H2HK66</accession>
<dbReference type="EMBL" id="LT629780">
    <property type="protein sequence ID" value="SDU32166.1"/>
    <property type="molecule type" value="Genomic_DNA"/>
</dbReference>
<evidence type="ECO:0000256" key="1">
    <source>
        <dbReference type="SAM" id="MobiDB-lite"/>
    </source>
</evidence>
<dbReference type="InterPro" id="IPR029058">
    <property type="entry name" value="AB_hydrolase_fold"/>
</dbReference>
<dbReference type="Proteomes" id="UP000243063">
    <property type="component" value="Chromosome I"/>
</dbReference>
<organism evidence="3 4">
    <name type="scientific">Geopseudomonas guangdongensis</name>
    <dbReference type="NCBI Taxonomy" id="1245526"/>
    <lineage>
        <taxon>Bacteria</taxon>
        <taxon>Pseudomonadati</taxon>
        <taxon>Pseudomonadota</taxon>
        <taxon>Gammaproteobacteria</taxon>
        <taxon>Pseudomonadales</taxon>
        <taxon>Pseudomonadaceae</taxon>
        <taxon>Geopseudomonas</taxon>
    </lineage>
</organism>
<feature type="region of interest" description="Disordered" evidence="1">
    <location>
        <begin position="1"/>
        <end position="45"/>
    </location>
</feature>
<dbReference type="GO" id="GO:0008236">
    <property type="term" value="F:serine-type peptidase activity"/>
    <property type="evidence" value="ECO:0007669"/>
    <property type="project" value="InterPro"/>
</dbReference>
<evidence type="ECO:0000313" key="4">
    <source>
        <dbReference type="Proteomes" id="UP000243063"/>
    </source>
</evidence>
<sequence length="710" mass="76346">MSRAKGLIVPAPPRGSAAAPASCGHSNPSAPACEPGPRRPAEAAEPLPCGDWSSAWSAERAAAASRDFAELRAGLGGLLWLQFDPNEAACSLWRWRAGRARRLTPAGFSVRSRVYEYGGGAFCVTDVGVALVGEADQQLYHLPLTESDAPGALRALSADPDCRYGDLHFAPAWQAVLAVEERREGGAVVHRLVALALEDGARRVLAEGADFYAAPRLSADGRSLAWVEWDRPELPWTATRLCRAQVAVDGSLGLCEVLAGGAGEESLQQPIFTDGGRLTCLSDRDGWWRPWAEQDGQWRPVSSVESADAVFHPGAGVECRVDNGAALSTTGTAAWSTPRPMASADHAPAPWQLGTVSHLPLAGGGWLLARLEEGWGLLVERDAAGRERRLAPEFSRFRQLAADARYFYCIAAAPERLPALLAIARDSGAVEILAGGERPLAEAELSRPQSIRFATGDGESAQAFFYAPRNAACSVPAGERPPLVLFLHGGPTSACYPVFDPRIQFWTQRGFAVADLNYRGSSGFGRACRLRLEGAWGDIEVADAVALVRHLGAQGLIDPARAFIRGASAGGYTALCALAFHDVFRGGASLYGVSDPLSLRRATHKFEGDYLDWLIGDPVRDAERYAARTPLHHAGRIRAPLIFFQGGLDAVVVPQQTEAMVAALQDNGVAVEYRLYPEERHGFRQSASLADALQCEWRFYRRLLADRGDA</sequence>